<dbReference type="InterPro" id="IPR050640">
    <property type="entry name" value="Bact_2-comp_sensor_kinase"/>
</dbReference>
<keyword evidence="4" id="KW-0418">Kinase</keyword>
<dbReference type="Pfam" id="PF02518">
    <property type="entry name" value="HATPase_c"/>
    <property type="match status" value="1"/>
</dbReference>
<dbReference type="InterPro" id="IPR003594">
    <property type="entry name" value="HATPase_dom"/>
</dbReference>
<dbReference type="Gene3D" id="6.10.340.10">
    <property type="match status" value="1"/>
</dbReference>
<keyword evidence="4" id="KW-0808">Transferase</keyword>
<keyword evidence="1" id="KW-1133">Transmembrane helix</keyword>
<dbReference type="SUPFAM" id="SSF55874">
    <property type="entry name" value="ATPase domain of HSP90 chaperone/DNA topoisomerase II/histidine kinase"/>
    <property type="match status" value="1"/>
</dbReference>
<name>A0ABZ2MSK9_9BACI</name>
<reference evidence="4 5" key="1">
    <citation type="submission" date="2024-02" db="EMBL/GenBank/DDBJ databases">
        <title>Seven novel Bacillus-like species.</title>
        <authorList>
            <person name="Liu G."/>
        </authorList>
    </citation>
    <scope>NUCLEOTIDE SEQUENCE [LARGE SCALE GENOMIC DNA]</scope>
    <source>
        <strain evidence="4 5">FJAT-53654</strain>
    </source>
</reference>
<accession>A0ABZ2MSK9</accession>
<dbReference type="Proteomes" id="UP001368328">
    <property type="component" value="Chromosome"/>
</dbReference>
<evidence type="ECO:0000256" key="1">
    <source>
        <dbReference type="SAM" id="Phobius"/>
    </source>
</evidence>
<dbReference type="RefSeq" id="WP_338787231.1">
    <property type="nucleotide sequence ID" value="NZ_CP147403.1"/>
</dbReference>
<dbReference type="EMBL" id="CP147403">
    <property type="protein sequence ID" value="WXB88341.1"/>
    <property type="molecule type" value="Genomic_DNA"/>
</dbReference>
<proteinExistence type="predicted"/>
<dbReference type="PANTHER" id="PTHR34220:SF7">
    <property type="entry name" value="SENSOR HISTIDINE KINASE YPDA"/>
    <property type="match status" value="1"/>
</dbReference>
<keyword evidence="1" id="KW-0472">Membrane</keyword>
<feature type="domain" description="Histidine kinase/HSP90-like ATPase" evidence="2">
    <location>
        <begin position="475"/>
        <end position="582"/>
    </location>
</feature>
<keyword evidence="1" id="KW-0812">Transmembrane</keyword>
<feature type="transmembrane region" description="Helical" evidence="1">
    <location>
        <begin position="296"/>
        <end position="321"/>
    </location>
</feature>
<sequence length="590" mass="68444">MKILLKKMLNKIENMQISQKMILGYLLTIVLPFLLFAYVIYYQIYDKLANQYVLANQQNIEQLAGNLDDRLGKVESLYSIYQNNSVLIDYLQGEYKNDRDMIYAYLKEIRSAISFSYLADPLVEEVTIYPKMQNELLTVPGFKNYNEIAHFLNSEELRTLTPTNGAWKLFNASQESFLVYYHKLYSNSFSKEIGIIEIKISTDIISELLQAIKTIHPKSDLFLLQQKNNSVIYLSRDIEKKQIEAIQKDMIRNRSDYFSFNKGKLFINSTSLQRIGMTVVEVNRKNTIFSINRKQYLWLAGGIVMLILLTILYYLIVTFMTKRIVFLSRHMKKDGLNYYTGNFGKDEIGYLISNYNSMITRINDLVNSVKKEERLKKEANFKMLQAQIHPHFLYNTLETMRMLAKADHNKTLENMAYSLGHMLRYSLSNRNDTTIQEELEHVRLYIAIHQIRMHELNLDLQTDETVMSIQCPRFILQPLVENCIKHGLTKKRGLKKISLFISVTSGNTIIEVEDNGIGMTDERLAFVQSVLQGNSETEYIEGQEVGIGLVNINERIKAYYNSNSNLSIARSLSGGIRCTLKLCQKESQHV</sequence>
<protein>
    <submittedName>
        <fullName evidence="4">Histidine kinase</fullName>
    </submittedName>
</protein>
<dbReference type="Pfam" id="PF06580">
    <property type="entry name" value="His_kinase"/>
    <property type="match status" value="1"/>
</dbReference>
<dbReference type="InterPro" id="IPR010559">
    <property type="entry name" value="Sig_transdc_His_kin_internal"/>
</dbReference>
<evidence type="ECO:0000259" key="2">
    <source>
        <dbReference type="Pfam" id="PF02518"/>
    </source>
</evidence>
<dbReference type="GO" id="GO:0016301">
    <property type="term" value="F:kinase activity"/>
    <property type="evidence" value="ECO:0007669"/>
    <property type="project" value="UniProtKB-KW"/>
</dbReference>
<evidence type="ECO:0000313" key="5">
    <source>
        <dbReference type="Proteomes" id="UP001368328"/>
    </source>
</evidence>
<organism evidence="4 5">
    <name type="scientific">Metabacillus rhizosphaerae</name>
    <dbReference type="NCBI Taxonomy" id="3117747"/>
    <lineage>
        <taxon>Bacteria</taxon>
        <taxon>Bacillati</taxon>
        <taxon>Bacillota</taxon>
        <taxon>Bacilli</taxon>
        <taxon>Bacillales</taxon>
        <taxon>Bacillaceae</taxon>
        <taxon>Metabacillus</taxon>
    </lineage>
</organism>
<feature type="domain" description="Signal transduction histidine kinase internal region" evidence="3">
    <location>
        <begin position="379"/>
        <end position="455"/>
    </location>
</feature>
<feature type="transmembrane region" description="Helical" evidence="1">
    <location>
        <begin position="21"/>
        <end position="41"/>
    </location>
</feature>
<gene>
    <name evidence="4" type="ORF">WCV66_24600</name>
</gene>
<keyword evidence="5" id="KW-1185">Reference proteome</keyword>
<evidence type="ECO:0000259" key="3">
    <source>
        <dbReference type="Pfam" id="PF06580"/>
    </source>
</evidence>
<dbReference type="PANTHER" id="PTHR34220">
    <property type="entry name" value="SENSOR HISTIDINE KINASE YPDA"/>
    <property type="match status" value="1"/>
</dbReference>
<dbReference type="Gene3D" id="3.30.565.10">
    <property type="entry name" value="Histidine kinase-like ATPase, C-terminal domain"/>
    <property type="match status" value="1"/>
</dbReference>
<dbReference type="InterPro" id="IPR036890">
    <property type="entry name" value="HATPase_C_sf"/>
</dbReference>
<evidence type="ECO:0000313" key="4">
    <source>
        <dbReference type="EMBL" id="WXB88341.1"/>
    </source>
</evidence>